<keyword evidence="1" id="KW-0812">Transmembrane</keyword>
<keyword evidence="1" id="KW-1133">Transmembrane helix</keyword>
<evidence type="ECO:0000256" key="1">
    <source>
        <dbReference type="SAM" id="Phobius"/>
    </source>
</evidence>
<gene>
    <name evidence="3" type="ORF">EGYM00392_LOCUS33303</name>
</gene>
<sequence>MSYGHWLDPRGSHALTCWHSSPKRVGQAVIGFICLALLVLFGPSLGSNRKTMQGEASALPSVVYIPGLIVRKIDDLPDVGLSHGPLDSVVRKRAILSPGEVPHLVGFAQATIPRGASVEWHVHESKYEIFTCIQGQGKFLVAAIPDHNPDTANGTQAQETPLTPGVTVTVRPTYFHSILNTGPEDLLLSYFGIAE</sequence>
<evidence type="ECO:0000313" key="3">
    <source>
        <dbReference type="EMBL" id="CAD9022182.1"/>
    </source>
</evidence>
<organism evidence="3">
    <name type="scientific">Eutreptiella gymnastica</name>
    <dbReference type="NCBI Taxonomy" id="73025"/>
    <lineage>
        <taxon>Eukaryota</taxon>
        <taxon>Discoba</taxon>
        <taxon>Euglenozoa</taxon>
        <taxon>Euglenida</taxon>
        <taxon>Spirocuta</taxon>
        <taxon>Euglenophyceae</taxon>
        <taxon>Eutreptiales</taxon>
        <taxon>Eutreptiaceae</taxon>
        <taxon>Eutreptiella</taxon>
    </lineage>
</organism>
<dbReference type="InterPro" id="IPR013096">
    <property type="entry name" value="Cupin_2"/>
</dbReference>
<proteinExistence type="predicted"/>
<dbReference type="Pfam" id="PF07883">
    <property type="entry name" value="Cupin_2"/>
    <property type="match status" value="1"/>
</dbReference>
<evidence type="ECO:0000259" key="2">
    <source>
        <dbReference type="Pfam" id="PF07883"/>
    </source>
</evidence>
<dbReference type="Gene3D" id="2.60.120.10">
    <property type="entry name" value="Jelly Rolls"/>
    <property type="match status" value="1"/>
</dbReference>
<protein>
    <recommendedName>
        <fullName evidence="2">Cupin type-2 domain-containing protein</fullName>
    </recommendedName>
</protein>
<feature type="transmembrane region" description="Helical" evidence="1">
    <location>
        <begin position="25"/>
        <end position="45"/>
    </location>
</feature>
<reference evidence="3" key="1">
    <citation type="submission" date="2021-01" db="EMBL/GenBank/DDBJ databases">
        <authorList>
            <person name="Corre E."/>
            <person name="Pelletier E."/>
            <person name="Niang G."/>
            <person name="Scheremetjew M."/>
            <person name="Finn R."/>
            <person name="Kale V."/>
            <person name="Holt S."/>
            <person name="Cochrane G."/>
            <person name="Meng A."/>
            <person name="Brown T."/>
            <person name="Cohen L."/>
        </authorList>
    </citation>
    <scope>NUCLEOTIDE SEQUENCE</scope>
    <source>
        <strain evidence="3">NIES-381</strain>
    </source>
</reference>
<feature type="domain" description="Cupin type-2" evidence="2">
    <location>
        <begin position="111"/>
        <end position="187"/>
    </location>
</feature>
<dbReference type="InterPro" id="IPR014710">
    <property type="entry name" value="RmlC-like_jellyroll"/>
</dbReference>
<dbReference type="EMBL" id="HBGA01088961">
    <property type="protein sequence ID" value="CAD9022182.1"/>
    <property type="molecule type" value="Transcribed_RNA"/>
</dbReference>
<dbReference type="AlphaFoldDB" id="A0A7S1IT28"/>
<dbReference type="SUPFAM" id="SSF51182">
    <property type="entry name" value="RmlC-like cupins"/>
    <property type="match status" value="1"/>
</dbReference>
<accession>A0A7S1IT28</accession>
<keyword evidence="1" id="KW-0472">Membrane</keyword>
<dbReference type="InterPro" id="IPR011051">
    <property type="entry name" value="RmlC_Cupin_sf"/>
</dbReference>
<name>A0A7S1IT28_9EUGL</name>